<feature type="transmembrane region" description="Helical" evidence="7">
    <location>
        <begin position="81"/>
        <end position="99"/>
    </location>
</feature>
<dbReference type="SUPFAM" id="SSF47473">
    <property type="entry name" value="EF-hand"/>
    <property type="match status" value="1"/>
</dbReference>
<proteinExistence type="predicted"/>
<evidence type="ECO:0000256" key="6">
    <source>
        <dbReference type="SAM" id="MobiDB-lite"/>
    </source>
</evidence>
<dbReference type="PANTHER" id="PTHR10037">
    <property type="entry name" value="VOLTAGE-GATED CATION CHANNEL CALCIUM AND SODIUM"/>
    <property type="match status" value="1"/>
</dbReference>
<dbReference type="Gene3D" id="1.10.287.70">
    <property type="match status" value="1"/>
</dbReference>
<evidence type="ECO:0000313" key="10">
    <source>
        <dbReference type="Proteomes" id="UP001642484"/>
    </source>
</evidence>
<accession>A0ABP0SGQ1</accession>
<evidence type="ECO:0000256" key="1">
    <source>
        <dbReference type="ARBA" id="ARBA00004141"/>
    </source>
</evidence>
<feature type="transmembrane region" description="Helical" evidence="7">
    <location>
        <begin position="261"/>
        <end position="280"/>
    </location>
</feature>
<feature type="domain" description="EF-hand" evidence="8">
    <location>
        <begin position="334"/>
        <end position="369"/>
    </location>
</feature>
<keyword evidence="3" id="KW-0106">Calcium</keyword>
<feature type="transmembrane region" description="Helical" evidence="7">
    <location>
        <begin position="147"/>
        <end position="168"/>
    </location>
</feature>
<comment type="subcellular location">
    <subcellularLocation>
        <location evidence="1">Membrane</location>
        <topology evidence="1">Multi-pass membrane protein</topology>
    </subcellularLocation>
</comment>
<dbReference type="InterPro" id="IPR027359">
    <property type="entry name" value="Volt_channel_dom_sf"/>
</dbReference>
<evidence type="ECO:0000313" key="9">
    <source>
        <dbReference type="EMBL" id="CAK9111562.1"/>
    </source>
</evidence>
<dbReference type="Proteomes" id="UP001642484">
    <property type="component" value="Unassembled WGS sequence"/>
</dbReference>
<dbReference type="SMART" id="SM00054">
    <property type="entry name" value="EFh"/>
    <property type="match status" value="2"/>
</dbReference>
<dbReference type="SUPFAM" id="SSF81324">
    <property type="entry name" value="Voltage-gated potassium channels"/>
    <property type="match status" value="1"/>
</dbReference>
<feature type="compositionally biased region" description="Basic residues" evidence="6">
    <location>
        <begin position="665"/>
        <end position="676"/>
    </location>
</feature>
<dbReference type="InterPro" id="IPR018247">
    <property type="entry name" value="EF_Hand_1_Ca_BS"/>
</dbReference>
<keyword evidence="2 7" id="KW-0812">Transmembrane</keyword>
<dbReference type="Gene3D" id="1.10.238.10">
    <property type="entry name" value="EF-hand"/>
    <property type="match status" value="1"/>
</dbReference>
<sequence length="685" mass="77128">MSVLNGAFVASAHAHRQSKRWRSNVYTPTWEAEDRKATAERLQRVMKGESSSMVENMVNDLIGRGLNQEKEPVKTSVVDSKIFHCFIYGTIILNALTLGMQADFQTGSWPLVWLIFENVFTAVFTIEMVLKIYFLRLEYFWNAGGPVYWNLLDFVIAWLAIADCWILSWQDINDAPLLRAMQLLRIIRIAKLIGLRQELVAIMEGLFSSLECMVWIGFLLLIAIYSFGIVCRNVMGDLTNADFEHVIDNDMYFGTLPRTMLTLFNIALIENWAAVIWPQMLYNPWMVLPLIFFMCVTCFGLMNALIGVIVERTTAAQQNMSSLEEEKIREMKMLMVAQLLEAIDASDEDESGTINLQEFRQVQRKPYAAQIFAALNLPPGFEAKDLFGLLDADGDGVLDRYEFLLGICRLIWCDDFQSKCLMSYQISQVREDIRALRSSVLDLSQSKVDSISEDLVKSISASVRKDYQEILDERLAHWEPLKATLGRQRTATGSCQLQADRRSGSEGDPPGSGTAAGVSLEEVEGLLESIQLNGTQAAPPSWTIQLRPEILEAVEQSMERLTSACGAQRLMLRADGLLCVEGSRATVERRSVAGRVVVLDGHATRRFGADGRREVSQSSCTSCTRTQALTVARRRSSRSRAKQAKRAKPQSVSMRVCRRGGGSRVVRRRPRCRRRATGAPRDRGR</sequence>
<evidence type="ECO:0000256" key="2">
    <source>
        <dbReference type="ARBA" id="ARBA00022692"/>
    </source>
</evidence>
<name>A0ABP0SGQ1_9DINO</name>
<feature type="transmembrane region" description="Helical" evidence="7">
    <location>
        <begin position="213"/>
        <end position="231"/>
    </location>
</feature>
<feature type="transmembrane region" description="Helical" evidence="7">
    <location>
        <begin position="286"/>
        <end position="310"/>
    </location>
</feature>
<dbReference type="Gene3D" id="1.20.120.350">
    <property type="entry name" value="Voltage-gated potassium channels. Chain C"/>
    <property type="match status" value="1"/>
</dbReference>
<organism evidence="9 10">
    <name type="scientific">Durusdinium trenchii</name>
    <dbReference type="NCBI Taxonomy" id="1381693"/>
    <lineage>
        <taxon>Eukaryota</taxon>
        <taxon>Sar</taxon>
        <taxon>Alveolata</taxon>
        <taxon>Dinophyceae</taxon>
        <taxon>Suessiales</taxon>
        <taxon>Symbiodiniaceae</taxon>
        <taxon>Durusdinium</taxon>
    </lineage>
</organism>
<evidence type="ECO:0000256" key="3">
    <source>
        <dbReference type="ARBA" id="ARBA00022837"/>
    </source>
</evidence>
<dbReference type="EMBL" id="CAXAMN010027583">
    <property type="protein sequence ID" value="CAK9111562.1"/>
    <property type="molecule type" value="Genomic_DNA"/>
</dbReference>
<feature type="compositionally biased region" description="Basic residues" evidence="6">
    <location>
        <begin position="632"/>
        <end position="648"/>
    </location>
</feature>
<evidence type="ECO:0000256" key="7">
    <source>
        <dbReference type="SAM" id="Phobius"/>
    </source>
</evidence>
<evidence type="ECO:0000256" key="5">
    <source>
        <dbReference type="ARBA" id="ARBA00023136"/>
    </source>
</evidence>
<dbReference type="PANTHER" id="PTHR10037:SF62">
    <property type="entry name" value="SODIUM CHANNEL PROTEIN 60E"/>
    <property type="match status" value="1"/>
</dbReference>
<gene>
    <name evidence="9" type="ORF">CCMP2556_LOCUS51766</name>
</gene>
<dbReference type="PROSITE" id="PS50222">
    <property type="entry name" value="EF_HAND_2"/>
    <property type="match status" value="2"/>
</dbReference>
<dbReference type="PROSITE" id="PS00018">
    <property type="entry name" value="EF_HAND_1"/>
    <property type="match status" value="2"/>
</dbReference>
<dbReference type="InterPro" id="IPR011992">
    <property type="entry name" value="EF-hand-dom_pair"/>
</dbReference>
<dbReference type="Pfam" id="PF00520">
    <property type="entry name" value="Ion_trans"/>
    <property type="match status" value="1"/>
</dbReference>
<evidence type="ECO:0000256" key="4">
    <source>
        <dbReference type="ARBA" id="ARBA00022989"/>
    </source>
</evidence>
<dbReference type="InterPro" id="IPR002048">
    <property type="entry name" value="EF_hand_dom"/>
</dbReference>
<evidence type="ECO:0000259" key="8">
    <source>
        <dbReference type="PROSITE" id="PS50222"/>
    </source>
</evidence>
<feature type="region of interest" description="Disordered" evidence="6">
    <location>
        <begin position="629"/>
        <end position="685"/>
    </location>
</feature>
<feature type="region of interest" description="Disordered" evidence="6">
    <location>
        <begin position="489"/>
        <end position="516"/>
    </location>
</feature>
<comment type="caution">
    <text evidence="9">The sequence shown here is derived from an EMBL/GenBank/DDBJ whole genome shotgun (WGS) entry which is preliminary data.</text>
</comment>
<reference evidence="9 10" key="1">
    <citation type="submission" date="2024-02" db="EMBL/GenBank/DDBJ databases">
        <authorList>
            <person name="Chen Y."/>
            <person name="Shah S."/>
            <person name="Dougan E. K."/>
            <person name="Thang M."/>
            <person name="Chan C."/>
        </authorList>
    </citation>
    <scope>NUCLEOTIDE SEQUENCE [LARGE SCALE GENOMIC DNA]</scope>
</reference>
<feature type="domain" description="EF-hand" evidence="8">
    <location>
        <begin position="378"/>
        <end position="413"/>
    </location>
</feature>
<protein>
    <recommendedName>
        <fullName evidence="8">EF-hand domain-containing protein</fullName>
    </recommendedName>
</protein>
<dbReference type="InterPro" id="IPR005821">
    <property type="entry name" value="Ion_trans_dom"/>
</dbReference>
<keyword evidence="10" id="KW-1185">Reference proteome</keyword>
<dbReference type="InterPro" id="IPR043203">
    <property type="entry name" value="VGCC_Ca_Na"/>
</dbReference>
<keyword evidence="4 7" id="KW-1133">Transmembrane helix</keyword>
<feature type="transmembrane region" description="Helical" evidence="7">
    <location>
        <begin position="111"/>
        <end position="135"/>
    </location>
</feature>
<keyword evidence="5 7" id="KW-0472">Membrane</keyword>